<proteinExistence type="inferred from homology"/>
<feature type="domain" description="PH" evidence="17">
    <location>
        <begin position="43"/>
        <end position="150"/>
    </location>
</feature>
<keyword evidence="20" id="KW-1185">Reference proteome</keyword>
<keyword evidence="4" id="KW-0519">Myristate</keyword>
<keyword evidence="5 13" id="KW-0547">Nucleotide-binding</keyword>
<evidence type="ECO:0000256" key="9">
    <source>
        <dbReference type="ARBA" id="ARBA00023137"/>
    </source>
</evidence>
<evidence type="ECO:0000256" key="6">
    <source>
        <dbReference type="ARBA" id="ARBA00022777"/>
    </source>
</evidence>
<reference evidence="19" key="1">
    <citation type="journal article" date="2023" name="Front. Mar. Sci.">
        <title>A new Merluccius polli reference genome to investigate the effects of global change in West African waters.</title>
        <authorList>
            <person name="Mateo J.L."/>
            <person name="Blanco-Fernandez C."/>
            <person name="Garcia-Vazquez E."/>
            <person name="Machado-Schiaffino G."/>
        </authorList>
    </citation>
    <scope>NUCLEOTIDE SEQUENCE</scope>
    <source>
        <strain evidence="19">C29</strain>
        <tissue evidence="19">Fin</tissue>
    </source>
</reference>
<dbReference type="InterPro" id="IPR001849">
    <property type="entry name" value="PH_domain"/>
</dbReference>
<evidence type="ECO:0000313" key="20">
    <source>
        <dbReference type="Proteomes" id="UP001174136"/>
    </source>
</evidence>
<evidence type="ECO:0000256" key="12">
    <source>
        <dbReference type="PROSITE-ProRule" id="PRU00192"/>
    </source>
</evidence>
<evidence type="ECO:0000313" key="19">
    <source>
        <dbReference type="EMBL" id="KAK0149534.1"/>
    </source>
</evidence>
<dbReference type="SUPFAM" id="SSF55550">
    <property type="entry name" value="SH2 domain"/>
    <property type="match status" value="1"/>
</dbReference>
<organism evidence="19 20">
    <name type="scientific">Merluccius polli</name>
    <name type="common">Benguela hake</name>
    <name type="synonym">Merluccius cadenati</name>
    <dbReference type="NCBI Taxonomy" id="89951"/>
    <lineage>
        <taxon>Eukaryota</taxon>
        <taxon>Metazoa</taxon>
        <taxon>Chordata</taxon>
        <taxon>Craniata</taxon>
        <taxon>Vertebrata</taxon>
        <taxon>Euteleostomi</taxon>
        <taxon>Actinopterygii</taxon>
        <taxon>Neopterygii</taxon>
        <taxon>Teleostei</taxon>
        <taxon>Neoteleostei</taxon>
        <taxon>Acanthomorphata</taxon>
        <taxon>Zeiogadaria</taxon>
        <taxon>Gadariae</taxon>
        <taxon>Gadiformes</taxon>
        <taxon>Gadoidei</taxon>
        <taxon>Merlucciidae</taxon>
        <taxon>Merluccius</taxon>
    </lineage>
</organism>
<feature type="domain" description="SH3" evidence="16">
    <location>
        <begin position="179"/>
        <end position="239"/>
    </location>
</feature>
<feature type="binding site" evidence="13">
    <location>
        <position position="402"/>
    </location>
    <ligand>
        <name>ATP</name>
        <dbReference type="ChEBI" id="CHEBI:30616"/>
    </ligand>
</feature>
<dbReference type="GO" id="GO:0005524">
    <property type="term" value="F:ATP binding"/>
    <property type="evidence" value="ECO:0007669"/>
    <property type="project" value="UniProtKB-UniRule"/>
</dbReference>
<feature type="domain" description="Protein kinase" evidence="18">
    <location>
        <begin position="375"/>
        <end position="433"/>
    </location>
</feature>
<evidence type="ECO:0000256" key="8">
    <source>
        <dbReference type="ARBA" id="ARBA00022999"/>
    </source>
</evidence>
<dbReference type="Pfam" id="PF00169">
    <property type="entry name" value="PH"/>
    <property type="match status" value="1"/>
</dbReference>
<dbReference type="InterPro" id="IPR050198">
    <property type="entry name" value="Non-receptor_tyrosine_kinases"/>
</dbReference>
<sequence length="433" mass="49553">MVLRANALFGLTGPLSPGSPWWFGRSAIAGLSLVKYQFTMDAIVVLKGIMIKRSQQKRRTSPCNYKERLFVLDTQSLSYFEQRPGKKPTLKGCIPLSRISCAEIVCTNIPIPCNNKYPFQVFHDNLHLYIFAPDNYCRLRWVGALKEGAMAMLPSDRKTGRRVQAVQSRNEWFVFPHLPGERLVVAIQDYSPIGQDDLPLHMDQEYIMIDSSCPDWWTIQDTMGNTGVVPSTYIAEKQSRNFDRFEWYNKHITRVQAEELLINEGREGGFMMRDSRQAGLYTVSLFTKAMGSNGLSNPRVKHYQIKEVQAEGEKMFYLAEKHLFNNIPQLINYHKLNAAGLITRLRRPVSQNRIFTSNPFCLNEAAQWEVDPRELVLGEELGSGQFGMVLEARWREMKVAVKIVREEAMSEDEFIEEAKVLTLVDLAVVISIS</sequence>
<evidence type="ECO:0000259" key="18">
    <source>
        <dbReference type="PROSITE" id="PS50011"/>
    </source>
</evidence>
<evidence type="ECO:0000259" key="17">
    <source>
        <dbReference type="PROSITE" id="PS50003"/>
    </source>
</evidence>
<dbReference type="Gene3D" id="2.30.30.40">
    <property type="entry name" value="SH3 Domains"/>
    <property type="match status" value="1"/>
</dbReference>
<keyword evidence="7 13" id="KW-0067">ATP-binding</keyword>
<evidence type="ECO:0000256" key="14">
    <source>
        <dbReference type="RuleBase" id="RU362096"/>
    </source>
</evidence>
<dbReference type="SMART" id="SM00233">
    <property type="entry name" value="PH"/>
    <property type="match status" value="1"/>
</dbReference>
<dbReference type="Pfam" id="PF00017">
    <property type="entry name" value="SH2"/>
    <property type="match status" value="1"/>
</dbReference>
<evidence type="ECO:0000256" key="5">
    <source>
        <dbReference type="ARBA" id="ARBA00022741"/>
    </source>
</evidence>
<keyword evidence="8 11" id="KW-0727">SH2 domain</keyword>
<dbReference type="EMBL" id="JAOPHQ010001739">
    <property type="protein sequence ID" value="KAK0149534.1"/>
    <property type="molecule type" value="Genomic_DNA"/>
</dbReference>
<dbReference type="PROSITE" id="PS00107">
    <property type="entry name" value="PROTEIN_KINASE_ATP"/>
    <property type="match status" value="1"/>
</dbReference>
<evidence type="ECO:0000256" key="4">
    <source>
        <dbReference type="ARBA" id="ARBA00022707"/>
    </source>
</evidence>
<feature type="domain" description="SH2" evidence="15">
    <location>
        <begin position="247"/>
        <end position="349"/>
    </location>
</feature>
<dbReference type="PANTHER" id="PTHR24418">
    <property type="entry name" value="TYROSINE-PROTEIN KINASE"/>
    <property type="match status" value="1"/>
</dbReference>
<keyword evidence="10" id="KW-0449">Lipoprotein</keyword>
<accession>A0AA47MZQ3</accession>
<evidence type="ECO:0000259" key="16">
    <source>
        <dbReference type="PROSITE" id="PS50002"/>
    </source>
</evidence>
<dbReference type="SMART" id="SM00252">
    <property type="entry name" value="SH2"/>
    <property type="match status" value="1"/>
</dbReference>
<dbReference type="Gene3D" id="3.30.200.20">
    <property type="entry name" value="Phosphorylase Kinase, domain 1"/>
    <property type="match status" value="1"/>
</dbReference>
<comment type="similarity">
    <text evidence="14">Belongs to the protein kinase superfamily. Tyr protein kinase family.</text>
</comment>
<gene>
    <name evidence="19" type="primary">ITK</name>
    <name evidence="19" type="ORF">N1851_009719</name>
</gene>
<evidence type="ECO:0000259" key="15">
    <source>
        <dbReference type="PROSITE" id="PS50001"/>
    </source>
</evidence>
<dbReference type="Gene3D" id="2.30.29.30">
    <property type="entry name" value="Pleckstrin-homology domain (PH domain)/Phosphotyrosine-binding domain (PTB)"/>
    <property type="match status" value="1"/>
</dbReference>
<evidence type="ECO:0000256" key="1">
    <source>
        <dbReference type="ARBA" id="ARBA00022443"/>
    </source>
</evidence>
<keyword evidence="2" id="KW-0597">Phosphoprotein</keyword>
<comment type="catalytic activity">
    <reaction evidence="14">
        <text>L-tyrosyl-[protein] + ATP = O-phospho-L-tyrosyl-[protein] + ADP + H(+)</text>
        <dbReference type="Rhea" id="RHEA:10596"/>
        <dbReference type="Rhea" id="RHEA-COMP:10136"/>
        <dbReference type="Rhea" id="RHEA-COMP:20101"/>
        <dbReference type="ChEBI" id="CHEBI:15378"/>
        <dbReference type="ChEBI" id="CHEBI:30616"/>
        <dbReference type="ChEBI" id="CHEBI:46858"/>
        <dbReference type="ChEBI" id="CHEBI:61978"/>
        <dbReference type="ChEBI" id="CHEBI:456216"/>
        <dbReference type="EC" id="2.7.10.2"/>
    </reaction>
</comment>
<evidence type="ECO:0000256" key="3">
    <source>
        <dbReference type="ARBA" id="ARBA00022679"/>
    </source>
</evidence>
<dbReference type="InterPro" id="IPR001452">
    <property type="entry name" value="SH3_domain"/>
</dbReference>
<dbReference type="GO" id="GO:0004715">
    <property type="term" value="F:non-membrane spanning protein tyrosine kinase activity"/>
    <property type="evidence" value="ECO:0007669"/>
    <property type="project" value="UniProtKB-EC"/>
</dbReference>
<dbReference type="InterPro" id="IPR036860">
    <property type="entry name" value="SH2_dom_sf"/>
</dbReference>
<dbReference type="InterPro" id="IPR017441">
    <property type="entry name" value="Protein_kinase_ATP_BS"/>
</dbReference>
<dbReference type="Proteomes" id="UP001174136">
    <property type="component" value="Unassembled WGS sequence"/>
</dbReference>
<dbReference type="InterPro" id="IPR000719">
    <property type="entry name" value="Prot_kinase_dom"/>
</dbReference>
<evidence type="ECO:0000256" key="10">
    <source>
        <dbReference type="ARBA" id="ARBA00023288"/>
    </source>
</evidence>
<evidence type="ECO:0000256" key="13">
    <source>
        <dbReference type="PROSITE-ProRule" id="PRU10141"/>
    </source>
</evidence>
<dbReference type="PROSITE" id="PS50002">
    <property type="entry name" value="SH3"/>
    <property type="match status" value="1"/>
</dbReference>
<dbReference type="Pfam" id="PF07714">
    <property type="entry name" value="PK_Tyr_Ser-Thr"/>
    <property type="match status" value="1"/>
</dbReference>
<protein>
    <recommendedName>
        <fullName evidence="14">Tyrosine-protein kinase</fullName>
        <ecNumber evidence="14">2.7.10.2</ecNumber>
    </recommendedName>
</protein>
<dbReference type="PRINTS" id="PR00401">
    <property type="entry name" value="SH2DOMAIN"/>
</dbReference>
<evidence type="ECO:0000256" key="2">
    <source>
        <dbReference type="ARBA" id="ARBA00022553"/>
    </source>
</evidence>
<dbReference type="Pfam" id="PF00018">
    <property type="entry name" value="SH3_1"/>
    <property type="match status" value="1"/>
</dbReference>
<keyword evidence="6 14" id="KW-0418">Kinase</keyword>
<keyword evidence="3 14" id="KW-0808">Transferase</keyword>
<dbReference type="InterPro" id="IPR036028">
    <property type="entry name" value="SH3-like_dom_sf"/>
</dbReference>
<keyword evidence="9 14" id="KW-0829">Tyrosine-protein kinase</keyword>
<dbReference type="EC" id="2.7.10.2" evidence="14"/>
<dbReference type="PROSITE" id="PS50003">
    <property type="entry name" value="PH_DOMAIN"/>
    <property type="match status" value="1"/>
</dbReference>
<dbReference type="Gene3D" id="3.30.505.10">
    <property type="entry name" value="SH2 domain"/>
    <property type="match status" value="1"/>
</dbReference>
<dbReference type="SUPFAM" id="SSF50729">
    <property type="entry name" value="PH domain-like"/>
    <property type="match status" value="1"/>
</dbReference>
<comment type="caution">
    <text evidence="19">The sequence shown here is derived from an EMBL/GenBank/DDBJ whole genome shotgun (WGS) entry which is preliminary data.</text>
</comment>
<dbReference type="SMART" id="SM00326">
    <property type="entry name" value="SH3"/>
    <property type="match status" value="1"/>
</dbReference>
<dbReference type="AlphaFoldDB" id="A0AA47MZQ3"/>
<evidence type="ECO:0000256" key="11">
    <source>
        <dbReference type="PROSITE-ProRule" id="PRU00191"/>
    </source>
</evidence>
<dbReference type="SUPFAM" id="SSF50044">
    <property type="entry name" value="SH3-domain"/>
    <property type="match status" value="1"/>
</dbReference>
<dbReference type="InterPro" id="IPR011993">
    <property type="entry name" value="PH-like_dom_sf"/>
</dbReference>
<keyword evidence="1 12" id="KW-0728">SH3 domain</keyword>
<dbReference type="InterPro" id="IPR001245">
    <property type="entry name" value="Ser-Thr/Tyr_kinase_cat_dom"/>
</dbReference>
<dbReference type="PROSITE" id="PS50001">
    <property type="entry name" value="SH2"/>
    <property type="match status" value="1"/>
</dbReference>
<dbReference type="PROSITE" id="PS50011">
    <property type="entry name" value="PROTEIN_KINASE_DOM"/>
    <property type="match status" value="1"/>
</dbReference>
<dbReference type="InterPro" id="IPR000980">
    <property type="entry name" value="SH2"/>
</dbReference>
<evidence type="ECO:0000256" key="7">
    <source>
        <dbReference type="ARBA" id="ARBA00022840"/>
    </source>
</evidence>
<name>A0AA47MZQ3_MERPO</name>